<evidence type="ECO:0000256" key="2">
    <source>
        <dbReference type="ARBA" id="ARBA00010617"/>
    </source>
</evidence>
<protein>
    <submittedName>
        <fullName evidence="11">Cytochrome</fullName>
    </submittedName>
</protein>
<dbReference type="PRINTS" id="PR00463">
    <property type="entry name" value="EP450I"/>
</dbReference>
<keyword evidence="10" id="KW-0472">Membrane</keyword>
<comment type="subcellular location">
    <subcellularLocation>
        <location evidence="1">Membrane</location>
        <topology evidence="1">Single-pass membrane protein</topology>
    </subcellularLocation>
</comment>
<evidence type="ECO:0000256" key="3">
    <source>
        <dbReference type="ARBA" id="ARBA00022617"/>
    </source>
</evidence>
<dbReference type="Pfam" id="PF00067">
    <property type="entry name" value="p450"/>
    <property type="match status" value="2"/>
</dbReference>
<evidence type="ECO:0000256" key="10">
    <source>
        <dbReference type="ARBA" id="ARBA00023136"/>
    </source>
</evidence>
<name>A0AAW2TZ32_SESRA</name>
<proteinExistence type="inferred from homology"/>
<evidence type="ECO:0000256" key="1">
    <source>
        <dbReference type="ARBA" id="ARBA00004167"/>
    </source>
</evidence>
<reference evidence="11" key="1">
    <citation type="submission" date="2020-06" db="EMBL/GenBank/DDBJ databases">
        <authorList>
            <person name="Li T."/>
            <person name="Hu X."/>
            <person name="Zhang T."/>
            <person name="Song X."/>
            <person name="Zhang H."/>
            <person name="Dai N."/>
            <person name="Sheng W."/>
            <person name="Hou X."/>
            <person name="Wei L."/>
        </authorList>
    </citation>
    <scope>NUCLEOTIDE SEQUENCE</scope>
    <source>
        <strain evidence="11">G02</strain>
        <tissue evidence="11">Leaf</tissue>
    </source>
</reference>
<keyword evidence="4" id="KW-0812">Transmembrane</keyword>
<dbReference type="GO" id="GO:0004497">
    <property type="term" value="F:monooxygenase activity"/>
    <property type="evidence" value="ECO:0007669"/>
    <property type="project" value="UniProtKB-KW"/>
</dbReference>
<keyword evidence="9" id="KW-0503">Monooxygenase</keyword>
<dbReference type="GO" id="GO:0020037">
    <property type="term" value="F:heme binding"/>
    <property type="evidence" value="ECO:0007669"/>
    <property type="project" value="InterPro"/>
</dbReference>
<evidence type="ECO:0000256" key="6">
    <source>
        <dbReference type="ARBA" id="ARBA00022989"/>
    </source>
</evidence>
<comment type="caution">
    <text evidence="11">The sequence shown here is derived from an EMBL/GenBank/DDBJ whole genome shotgun (WGS) entry which is preliminary data.</text>
</comment>
<dbReference type="InterPro" id="IPR002401">
    <property type="entry name" value="Cyt_P450_E_grp-I"/>
</dbReference>
<dbReference type="Gene3D" id="1.10.630.10">
    <property type="entry name" value="Cytochrome P450"/>
    <property type="match status" value="2"/>
</dbReference>
<gene>
    <name evidence="11" type="ORF">Sradi_1811000</name>
</gene>
<dbReference type="GO" id="GO:0016705">
    <property type="term" value="F:oxidoreductase activity, acting on paired donors, with incorporation or reduction of molecular oxygen"/>
    <property type="evidence" value="ECO:0007669"/>
    <property type="project" value="InterPro"/>
</dbReference>
<keyword evidence="7" id="KW-0560">Oxidoreductase</keyword>
<dbReference type="InterPro" id="IPR001128">
    <property type="entry name" value="Cyt_P450"/>
</dbReference>
<organism evidence="11">
    <name type="scientific">Sesamum radiatum</name>
    <name type="common">Black benniseed</name>
    <dbReference type="NCBI Taxonomy" id="300843"/>
    <lineage>
        <taxon>Eukaryota</taxon>
        <taxon>Viridiplantae</taxon>
        <taxon>Streptophyta</taxon>
        <taxon>Embryophyta</taxon>
        <taxon>Tracheophyta</taxon>
        <taxon>Spermatophyta</taxon>
        <taxon>Magnoliopsida</taxon>
        <taxon>eudicotyledons</taxon>
        <taxon>Gunneridae</taxon>
        <taxon>Pentapetalae</taxon>
        <taxon>asterids</taxon>
        <taxon>lamiids</taxon>
        <taxon>Lamiales</taxon>
        <taxon>Pedaliaceae</taxon>
        <taxon>Sesamum</taxon>
    </lineage>
</organism>
<dbReference type="PANTHER" id="PTHR24282">
    <property type="entry name" value="CYTOCHROME P450 FAMILY MEMBER"/>
    <property type="match status" value="1"/>
</dbReference>
<dbReference type="GO" id="GO:0005506">
    <property type="term" value="F:iron ion binding"/>
    <property type="evidence" value="ECO:0007669"/>
    <property type="project" value="InterPro"/>
</dbReference>
<dbReference type="PANTHER" id="PTHR24282:SF270">
    <property type="entry name" value="CYTOCHROME P450 CYP749A22-LIKE"/>
    <property type="match status" value="1"/>
</dbReference>
<reference evidence="11" key="2">
    <citation type="journal article" date="2024" name="Plant">
        <title>Genomic evolution and insights into agronomic trait innovations of Sesamum species.</title>
        <authorList>
            <person name="Miao H."/>
            <person name="Wang L."/>
            <person name="Qu L."/>
            <person name="Liu H."/>
            <person name="Sun Y."/>
            <person name="Le M."/>
            <person name="Wang Q."/>
            <person name="Wei S."/>
            <person name="Zheng Y."/>
            <person name="Lin W."/>
            <person name="Duan Y."/>
            <person name="Cao H."/>
            <person name="Xiong S."/>
            <person name="Wang X."/>
            <person name="Wei L."/>
            <person name="Li C."/>
            <person name="Ma Q."/>
            <person name="Ju M."/>
            <person name="Zhao R."/>
            <person name="Li G."/>
            <person name="Mu C."/>
            <person name="Tian Q."/>
            <person name="Mei H."/>
            <person name="Zhang T."/>
            <person name="Gao T."/>
            <person name="Zhang H."/>
        </authorList>
    </citation>
    <scope>NUCLEOTIDE SEQUENCE</scope>
    <source>
        <strain evidence="11">G02</strain>
    </source>
</reference>
<comment type="similarity">
    <text evidence="2">Belongs to the cytochrome P450 family.</text>
</comment>
<dbReference type="GO" id="GO:0016020">
    <property type="term" value="C:membrane"/>
    <property type="evidence" value="ECO:0007669"/>
    <property type="project" value="UniProtKB-SubCell"/>
</dbReference>
<keyword evidence="3" id="KW-0349">Heme</keyword>
<evidence type="ECO:0000256" key="4">
    <source>
        <dbReference type="ARBA" id="ARBA00022692"/>
    </source>
</evidence>
<dbReference type="AlphaFoldDB" id="A0AAW2TZ32"/>
<evidence type="ECO:0000256" key="9">
    <source>
        <dbReference type="ARBA" id="ARBA00023033"/>
    </source>
</evidence>
<keyword evidence="6" id="KW-1133">Transmembrane helix</keyword>
<evidence type="ECO:0000313" key="11">
    <source>
        <dbReference type="EMBL" id="KAL0408766.1"/>
    </source>
</evidence>
<evidence type="ECO:0000256" key="8">
    <source>
        <dbReference type="ARBA" id="ARBA00023004"/>
    </source>
</evidence>
<keyword evidence="8" id="KW-0408">Iron</keyword>
<evidence type="ECO:0000256" key="7">
    <source>
        <dbReference type="ARBA" id="ARBA00023002"/>
    </source>
</evidence>
<keyword evidence="5" id="KW-0479">Metal-binding</keyword>
<dbReference type="InterPro" id="IPR050665">
    <property type="entry name" value="Cytochrome_P450_Monooxygen"/>
</dbReference>
<evidence type="ECO:0000256" key="5">
    <source>
        <dbReference type="ARBA" id="ARBA00022723"/>
    </source>
</evidence>
<dbReference type="SUPFAM" id="SSF48264">
    <property type="entry name" value="Cytochrome P450"/>
    <property type="match status" value="1"/>
</dbReference>
<dbReference type="EMBL" id="JACGWJ010000007">
    <property type="protein sequence ID" value="KAL0408766.1"/>
    <property type="molecule type" value="Genomic_DNA"/>
</dbReference>
<accession>A0AAW2TZ32</accession>
<sequence>MVASVETLLEKWRHYEGKEIEVSGDFRILSSEVISRTAFGSSYVEGIKIFDMLQKLSVLICENTHKLKFHGLVEFVRTKDDSEADKIEQLLHESVMEILRKRQDEVITGRADSFGSDFIGSLLKAHHEGGEKNQMSAAEIIDECKTFYFAGQLTTHSLLTWSVLLLAIHPDWQEKGRTEVLQLFGRENPNLEGVARLKTPCTGILIYGDKTLISSNQTEGKPEAKRPTFTRFGPRICVGLNFASYEAKIVLSMILQRYKFTLSPNYVHSPFLALTVQPQHGVQVLLQPL</sequence>
<dbReference type="InterPro" id="IPR036396">
    <property type="entry name" value="Cyt_P450_sf"/>
</dbReference>